<accession>R0KSA9</accession>
<evidence type="ECO:0000313" key="3">
    <source>
        <dbReference type="Proteomes" id="UP000016927"/>
    </source>
</evidence>
<dbReference type="EMBL" id="KB908972">
    <property type="protein sequence ID" value="EOB13656.1"/>
    <property type="molecule type" value="Genomic_DNA"/>
</dbReference>
<gene>
    <name evidence="1" type="ORF">NBO_401g0010</name>
    <name evidence="2" type="ORF">NBO_64g0037</name>
</gene>
<keyword evidence="3" id="KW-1185">Reference proteome</keyword>
<dbReference type="VEuPathDB" id="MicrosporidiaDB:NBO_64g0037"/>
<dbReference type="HOGENOM" id="CLU_2386750_0_0_1"/>
<dbReference type="EMBL" id="KB909309">
    <property type="protein sequence ID" value="EOB12595.1"/>
    <property type="molecule type" value="Genomic_DNA"/>
</dbReference>
<dbReference type="AlphaFoldDB" id="R0KSA9"/>
<protein>
    <submittedName>
        <fullName evidence="2">Uncharacterized protein</fullName>
    </submittedName>
</protein>
<organism evidence="2 3">
    <name type="scientific">Nosema bombycis (strain CQ1 / CVCC 102059)</name>
    <name type="common">Microsporidian parasite</name>
    <name type="synonym">Pebrine of silkworm</name>
    <dbReference type="NCBI Taxonomy" id="578461"/>
    <lineage>
        <taxon>Eukaryota</taxon>
        <taxon>Fungi</taxon>
        <taxon>Fungi incertae sedis</taxon>
        <taxon>Microsporidia</taxon>
        <taxon>Nosematidae</taxon>
        <taxon>Nosema</taxon>
    </lineage>
</organism>
<sequence length="94" mass="11184">MSLTQETTKNINRLLEKIMDDLGEALVLMRNQENGLSEEMGSLFSVKRRMIDLVQSCFKIYQELVILRFQKTEEHKKEEKEELNVEKMFKDVLM</sequence>
<evidence type="ECO:0000313" key="1">
    <source>
        <dbReference type="EMBL" id="EOB12595.1"/>
    </source>
</evidence>
<evidence type="ECO:0000313" key="2">
    <source>
        <dbReference type="EMBL" id="EOB13656.1"/>
    </source>
</evidence>
<proteinExistence type="predicted"/>
<dbReference type="VEuPathDB" id="MicrosporidiaDB:NBO_401g0010"/>
<reference evidence="2 3" key="1">
    <citation type="journal article" date="2013" name="BMC Genomics">
        <title>Comparative genomics of parasitic silkworm microsporidia reveal an association between genome expansion and host adaptation.</title>
        <authorList>
            <person name="Pan G."/>
            <person name="Xu J."/>
            <person name="Li T."/>
            <person name="Xia Q."/>
            <person name="Liu S.L."/>
            <person name="Zhang G."/>
            <person name="Li S."/>
            <person name="Li C."/>
            <person name="Liu H."/>
            <person name="Yang L."/>
            <person name="Liu T."/>
            <person name="Zhang X."/>
            <person name="Wu Z."/>
            <person name="Fan W."/>
            <person name="Dang X."/>
            <person name="Xiang H."/>
            <person name="Tao M."/>
            <person name="Li Y."/>
            <person name="Hu J."/>
            <person name="Li Z."/>
            <person name="Lin L."/>
            <person name="Luo J."/>
            <person name="Geng L."/>
            <person name="Wang L."/>
            <person name="Long M."/>
            <person name="Wan Y."/>
            <person name="He N."/>
            <person name="Zhang Z."/>
            <person name="Lu C."/>
            <person name="Keeling P.J."/>
            <person name="Wang J."/>
            <person name="Xiang Z."/>
            <person name="Zhou Z."/>
        </authorList>
    </citation>
    <scope>NUCLEOTIDE SEQUENCE [LARGE SCALE GENOMIC DNA]</scope>
    <source>
        <strain evidence="2">CQ1</strain>
        <strain evidence="3">CQ1 / CVCC 102059</strain>
    </source>
</reference>
<dbReference type="Proteomes" id="UP000016927">
    <property type="component" value="Unassembled WGS sequence"/>
</dbReference>
<name>R0KSA9_NOSB1</name>